<accession>A0A840P330</accession>
<evidence type="ECO:0000256" key="1">
    <source>
        <dbReference type="SAM" id="MobiDB-lite"/>
    </source>
</evidence>
<protein>
    <submittedName>
        <fullName evidence="2">Uncharacterized protein</fullName>
    </submittedName>
</protein>
<gene>
    <name evidence="2" type="ORF">HNP84_002029</name>
</gene>
<evidence type="ECO:0000313" key="3">
    <source>
        <dbReference type="Proteomes" id="UP000578449"/>
    </source>
</evidence>
<dbReference type="AlphaFoldDB" id="A0A840P330"/>
<organism evidence="2 3">
    <name type="scientific">Thermocatellispora tengchongensis</name>
    <dbReference type="NCBI Taxonomy" id="1073253"/>
    <lineage>
        <taxon>Bacteria</taxon>
        <taxon>Bacillati</taxon>
        <taxon>Actinomycetota</taxon>
        <taxon>Actinomycetes</taxon>
        <taxon>Streptosporangiales</taxon>
        <taxon>Streptosporangiaceae</taxon>
        <taxon>Thermocatellispora</taxon>
    </lineage>
</organism>
<dbReference type="Proteomes" id="UP000578449">
    <property type="component" value="Unassembled WGS sequence"/>
</dbReference>
<evidence type="ECO:0000313" key="2">
    <source>
        <dbReference type="EMBL" id="MBB5132313.1"/>
    </source>
</evidence>
<keyword evidence="3" id="KW-1185">Reference proteome</keyword>
<reference evidence="2 3" key="1">
    <citation type="submission" date="2020-08" db="EMBL/GenBank/DDBJ databases">
        <title>Genomic Encyclopedia of Type Strains, Phase IV (KMG-IV): sequencing the most valuable type-strain genomes for metagenomic binning, comparative biology and taxonomic classification.</title>
        <authorList>
            <person name="Goeker M."/>
        </authorList>
    </citation>
    <scope>NUCLEOTIDE SEQUENCE [LARGE SCALE GENOMIC DNA]</scope>
    <source>
        <strain evidence="2 3">DSM 45615</strain>
    </source>
</reference>
<dbReference type="RefSeq" id="WP_221336099.1">
    <property type="nucleotide sequence ID" value="NZ_BAABIX010000003.1"/>
</dbReference>
<feature type="region of interest" description="Disordered" evidence="1">
    <location>
        <begin position="34"/>
        <end position="57"/>
    </location>
</feature>
<name>A0A840P330_9ACTN</name>
<proteinExistence type="predicted"/>
<sequence length="57" mass="5984">MTANQGLVGEGGATLFPTTAQALEQRNNRLRDLSAMPPTEGRPAHSALTLPDLVPVT</sequence>
<dbReference type="EMBL" id="JACHGN010000004">
    <property type="protein sequence ID" value="MBB5132313.1"/>
    <property type="molecule type" value="Genomic_DNA"/>
</dbReference>
<comment type="caution">
    <text evidence="2">The sequence shown here is derived from an EMBL/GenBank/DDBJ whole genome shotgun (WGS) entry which is preliminary data.</text>
</comment>